<reference evidence="1 2" key="1">
    <citation type="submission" date="2017-09" db="EMBL/GenBank/DDBJ databases">
        <authorList>
            <person name="Ehlers B."/>
            <person name="Leendertz F.H."/>
        </authorList>
    </citation>
    <scope>NUCLEOTIDE SEQUENCE [LARGE SCALE GENOMIC DNA]</scope>
    <source>
        <strain evidence="1 2">USBA 140</strain>
    </source>
</reference>
<keyword evidence="1" id="KW-0808">Transferase</keyword>
<dbReference type="EMBL" id="OCNJ01000002">
    <property type="protein sequence ID" value="SOD92753.1"/>
    <property type="molecule type" value="Genomic_DNA"/>
</dbReference>
<organism evidence="1 2">
    <name type="scientific">Caenispirillum bisanense</name>
    <dbReference type="NCBI Taxonomy" id="414052"/>
    <lineage>
        <taxon>Bacteria</taxon>
        <taxon>Pseudomonadati</taxon>
        <taxon>Pseudomonadota</taxon>
        <taxon>Alphaproteobacteria</taxon>
        <taxon>Rhodospirillales</taxon>
        <taxon>Novispirillaceae</taxon>
        <taxon>Caenispirillum</taxon>
    </lineage>
</organism>
<sequence length="229" mass="25401">MSSFPVPDGPHNDDWKRLVDLARIVMAEACPDEDVANFVQVGGGSMLLRRYRHRRSRDLDLFVPDVRIVRACSPRFNDAAGDLFPDYAEDAASVKLVIGLQEIDIIAAAPLFDPAAGLDPEPLPGWPIRVERPREILAKKLAYRGRRLQPRDVFDLAAVAAVEPEEVAAALAVLHRGQVEAIRVRLAEFSADFATEIALRVDAYPEFVDIRDDCLTIVRDVFAGLPDPH</sequence>
<proteinExistence type="predicted"/>
<dbReference type="RefSeq" id="WP_176525068.1">
    <property type="nucleotide sequence ID" value="NZ_OCNJ01000002.1"/>
</dbReference>
<dbReference type="InterPro" id="IPR014942">
    <property type="entry name" value="AbiEii"/>
</dbReference>
<dbReference type="Proteomes" id="UP000219621">
    <property type="component" value="Unassembled WGS sequence"/>
</dbReference>
<evidence type="ECO:0000313" key="1">
    <source>
        <dbReference type="EMBL" id="SOD92753.1"/>
    </source>
</evidence>
<keyword evidence="2" id="KW-1185">Reference proteome</keyword>
<accession>A0A286GB51</accession>
<protein>
    <submittedName>
        <fullName evidence="1">Nucleotidyl transferase AbiEii toxin, Type IV TA system</fullName>
    </submittedName>
</protein>
<evidence type="ECO:0000313" key="2">
    <source>
        <dbReference type="Proteomes" id="UP000219621"/>
    </source>
</evidence>
<dbReference type="AlphaFoldDB" id="A0A286GB51"/>
<name>A0A286GB51_9PROT</name>
<dbReference type="Pfam" id="PF08843">
    <property type="entry name" value="AbiEii"/>
    <property type="match status" value="1"/>
</dbReference>
<dbReference type="GO" id="GO:0016740">
    <property type="term" value="F:transferase activity"/>
    <property type="evidence" value="ECO:0007669"/>
    <property type="project" value="UniProtKB-KW"/>
</dbReference>
<gene>
    <name evidence="1" type="ORF">SAMN05421508_102593</name>
</gene>